<comment type="caution">
    <text evidence="1">The sequence shown here is derived from an EMBL/GenBank/DDBJ whole genome shotgun (WGS) entry which is preliminary data.</text>
</comment>
<evidence type="ECO:0008006" key="3">
    <source>
        <dbReference type="Google" id="ProtNLM"/>
    </source>
</evidence>
<evidence type="ECO:0000313" key="2">
    <source>
        <dbReference type="Proteomes" id="UP000479710"/>
    </source>
</evidence>
<gene>
    <name evidence="1" type="ORF">E2562_007561</name>
</gene>
<reference evidence="1 2" key="1">
    <citation type="submission" date="2019-11" db="EMBL/GenBank/DDBJ databases">
        <title>Whole genome sequence of Oryza granulata.</title>
        <authorList>
            <person name="Li W."/>
        </authorList>
    </citation>
    <scope>NUCLEOTIDE SEQUENCE [LARGE SCALE GENOMIC DNA]</scope>
    <source>
        <strain evidence="2">cv. Menghai</strain>
        <tissue evidence="1">Leaf</tissue>
    </source>
</reference>
<proteinExistence type="predicted"/>
<dbReference type="AlphaFoldDB" id="A0A6G1DVI3"/>
<dbReference type="EMBL" id="SPHZ02000005">
    <property type="protein sequence ID" value="KAF0916477.1"/>
    <property type="molecule type" value="Genomic_DNA"/>
</dbReference>
<dbReference type="Proteomes" id="UP000479710">
    <property type="component" value="Unassembled WGS sequence"/>
</dbReference>
<organism evidence="1 2">
    <name type="scientific">Oryza meyeriana var. granulata</name>
    <dbReference type="NCBI Taxonomy" id="110450"/>
    <lineage>
        <taxon>Eukaryota</taxon>
        <taxon>Viridiplantae</taxon>
        <taxon>Streptophyta</taxon>
        <taxon>Embryophyta</taxon>
        <taxon>Tracheophyta</taxon>
        <taxon>Spermatophyta</taxon>
        <taxon>Magnoliopsida</taxon>
        <taxon>Liliopsida</taxon>
        <taxon>Poales</taxon>
        <taxon>Poaceae</taxon>
        <taxon>BOP clade</taxon>
        <taxon>Oryzoideae</taxon>
        <taxon>Oryzeae</taxon>
        <taxon>Oryzinae</taxon>
        <taxon>Oryza</taxon>
        <taxon>Oryza meyeriana</taxon>
    </lineage>
</organism>
<evidence type="ECO:0000313" key="1">
    <source>
        <dbReference type="EMBL" id="KAF0916477.1"/>
    </source>
</evidence>
<protein>
    <recommendedName>
        <fullName evidence="3">S1 motif domain-containing protein</fullName>
    </recommendedName>
</protein>
<keyword evidence="2" id="KW-1185">Reference proteome</keyword>
<accession>A0A6G1DVI3</accession>
<sequence length="118" mass="13621">MAEHGKFVMDNLYSKIGEHYQWGPNQRGNISHIDSIGQFVAINSDAELSSLFDANLLERQINLFVNIEDNMNEIVDGEHVEVGQVVVVNMKRNGKLWIMNIKRKSKLWMVNMYKKGKL</sequence>
<name>A0A6G1DVI3_9ORYZ</name>